<dbReference type="PROSITE" id="PS51186">
    <property type="entry name" value="GNAT"/>
    <property type="match status" value="1"/>
</dbReference>
<keyword evidence="1" id="KW-1133">Transmembrane helix</keyword>
<protein>
    <submittedName>
        <fullName evidence="3">Triacylglycerol esterase/lipase EstA (Alpha/beta hydrolase family)</fullName>
    </submittedName>
</protein>
<accession>A0A4R6UF72</accession>
<dbReference type="Pfam" id="PF13302">
    <property type="entry name" value="Acetyltransf_3"/>
    <property type="match status" value="1"/>
</dbReference>
<feature type="transmembrane region" description="Helical" evidence="1">
    <location>
        <begin position="32"/>
        <end position="57"/>
    </location>
</feature>
<dbReference type="SUPFAM" id="SSF53474">
    <property type="entry name" value="alpha/beta-Hydrolases"/>
    <property type="match status" value="1"/>
</dbReference>
<evidence type="ECO:0000313" key="4">
    <source>
        <dbReference type="Proteomes" id="UP000295510"/>
    </source>
</evidence>
<reference evidence="3 4" key="1">
    <citation type="submission" date="2019-03" db="EMBL/GenBank/DDBJ databases">
        <title>Genomic Encyclopedia of Type Strains, Phase IV (KMG-IV): sequencing the most valuable type-strain genomes for metagenomic binning, comparative biology and taxonomic classification.</title>
        <authorList>
            <person name="Goeker M."/>
        </authorList>
    </citation>
    <scope>NUCLEOTIDE SEQUENCE [LARGE SCALE GENOMIC DNA]</scope>
    <source>
        <strain evidence="3 4">DSM 19605</strain>
    </source>
</reference>
<gene>
    <name evidence="3" type="ORF">DFR43_1118</name>
</gene>
<dbReference type="RefSeq" id="WP_425471086.1">
    <property type="nucleotide sequence ID" value="NZ_SNYL01000011.1"/>
</dbReference>
<dbReference type="PANTHER" id="PTHR37946">
    <property type="entry name" value="SLL1969 PROTEIN"/>
    <property type="match status" value="1"/>
</dbReference>
<evidence type="ECO:0000259" key="2">
    <source>
        <dbReference type="PROSITE" id="PS51186"/>
    </source>
</evidence>
<keyword evidence="4" id="KW-1185">Reference proteome</keyword>
<dbReference type="InterPro" id="IPR000182">
    <property type="entry name" value="GNAT_dom"/>
</dbReference>
<organism evidence="3 4">
    <name type="scientific">Tepidicella xavieri</name>
    <dbReference type="NCBI Taxonomy" id="360241"/>
    <lineage>
        <taxon>Bacteria</taxon>
        <taxon>Pseudomonadati</taxon>
        <taxon>Pseudomonadota</taxon>
        <taxon>Betaproteobacteria</taxon>
        <taxon>Burkholderiales</taxon>
        <taxon>Tepidicella</taxon>
    </lineage>
</organism>
<dbReference type="SUPFAM" id="SSF55729">
    <property type="entry name" value="Acyl-CoA N-acyltransferases (Nat)"/>
    <property type="match status" value="1"/>
</dbReference>
<evidence type="ECO:0000313" key="3">
    <source>
        <dbReference type="EMBL" id="TDQ41754.1"/>
    </source>
</evidence>
<evidence type="ECO:0000256" key="1">
    <source>
        <dbReference type="SAM" id="Phobius"/>
    </source>
</evidence>
<feature type="transmembrane region" description="Helical" evidence="1">
    <location>
        <begin position="6"/>
        <end position="25"/>
    </location>
</feature>
<sequence length="568" mass="62880">MTVAAWQRLGVGAAVLALVGWLWVWRSSPLGVLAGLCVIGAGMWWAQAAHSLLAAWVGRGAPRPPGWPTPTWRAWCLAWWRESWLALRVFAWWQPFRAAAVPDGLGAPAGVPGRTGVVLVHGYLCNRALWTDWLRRFRAEGRPVVAVTLEPVFGDIDAYAPAIERAVQAMTAHTGCRPLLVGHSMGGLAARAWWRAWRQACVQAGEPVPALADRVCGIVTLGTPHQGTWLARFSHTANGRQMRMGSRWLQALSADEPPAQRQRIECWSAACDGVVYPPGVAELDGAPHRRVDAVGHLGLIEASEVWQAVQAHLWQADQVADQAAAQGANPGRLSCFSRLAAAESRENPYISPMARDSSVSRHVRAPIRTLGVEHRPAILKHLLALGERDRYLRFGYAATDEHIRRYVERLRFDCDEVFGIFNWRMQLIAMAHLAYMVEGQGRHSAEFGVSVAPHARGRGYGEQLFARAVRHARNEGVTRLIIHALSENAAMLAIARKGGATVVRDGSESQAHLELPPADFESNVTELLEEQVARSQYWVKLGRHRLRQGWRRLAGWGGRLMRRGRSRV</sequence>
<dbReference type="AlphaFoldDB" id="A0A4R6UF72"/>
<dbReference type="GO" id="GO:0016747">
    <property type="term" value="F:acyltransferase activity, transferring groups other than amino-acyl groups"/>
    <property type="evidence" value="ECO:0007669"/>
    <property type="project" value="InterPro"/>
</dbReference>
<dbReference type="EMBL" id="SNYL01000011">
    <property type="protein sequence ID" value="TDQ41754.1"/>
    <property type="molecule type" value="Genomic_DNA"/>
</dbReference>
<dbReference type="GO" id="GO:0016787">
    <property type="term" value="F:hydrolase activity"/>
    <property type="evidence" value="ECO:0007669"/>
    <property type="project" value="UniProtKB-KW"/>
</dbReference>
<keyword evidence="1" id="KW-0472">Membrane</keyword>
<keyword evidence="3" id="KW-0378">Hydrolase</keyword>
<feature type="domain" description="N-acetyltransferase" evidence="2">
    <location>
        <begin position="365"/>
        <end position="519"/>
    </location>
</feature>
<dbReference type="CDD" id="cd04301">
    <property type="entry name" value="NAT_SF"/>
    <property type="match status" value="1"/>
</dbReference>
<keyword evidence="1" id="KW-0812">Transmembrane</keyword>
<dbReference type="InterPro" id="IPR029058">
    <property type="entry name" value="AB_hydrolase_fold"/>
</dbReference>
<dbReference type="Gene3D" id="3.40.630.30">
    <property type="match status" value="1"/>
</dbReference>
<comment type="caution">
    <text evidence="3">The sequence shown here is derived from an EMBL/GenBank/DDBJ whole genome shotgun (WGS) entry which is preliminary data.</text>
</comment>
<dbReference type="Proteomes" id="UP000295510">
    <property type="component" value="Unassembled WGS sequence"/>
</dbReference>
<dbReference type="PANTHER" id="PTHR37946:SF1">
    <property type="entry name" value="SLL1969 PROTEIN"/>
    <property type="match status" value="1"/>
</dbReference>
<proteinExistence type="predicted"/>
<name>A0A4R6UF72_9BURK</name>
<dbReference type="InterPro" id="IPR016181">
    <property type="entry name" value="Acyl_CoA_acyltransferase"/>
</dbReference>
<dbReference type="Gene3D" id="3.40.50.1820">
    <property type="entry name" value="alpha/beta hydrolase"/>
    <property type="match status" value="1"/>
</dbReference>